<name>A0A2Z5G3B3_9BACT</name>
<keyword evidence="2" id="KW-1185">Reference proteome</keyword>
<dbReference type="KEGG" id="abas:ACPOL_4284"/>
<protein>
    <submittedName>
        <fullName evidence="1">Uncharacterized protein</fullName>
    </submittedName>
</protein>
<sequence>MTEKLYPRPREWLRFLWSEKIGSPVAGFTVVNVDELI</sequence>
<organism evidence="1 2">
    <name type="scientific">Acidisarcina polymorpha</name>
    <dbReference type="NCBI Taxonomy" id="2211140"/>
    <lineage>
        <taxon>Bacteria</taxon>
        <taxon>Pseudomonadati</taxon>
        <taxon>Acidobacteriota</taxon>
        <taxon>Terriglobia</taxon>
        <taxon>Terriglobales</taxon>
        <taxon>Acidobacteriaceae</taxon>
        <taxon>Acidisarcina</taxon>
    </lineage>
</organism>
<dbReference type="AlphaFoldDB" id="A0A2Z5G3B3"/>
<evidence type="ECO:0000313" key="2">
    <source>
        <dbReference type="Proteomes" id="UP000253606"/>
    </source>
</evidence>
<proteinExistence type="predicted"/>
<accession>A0A2Z5G3B3</accession>
<dbReference type="EMBL" id="CP030840">
    <property type="protein sequence ID" value="AXC13559.1"/>
    <property type="molecule type" value="Genomic_DNA"/>
</dbReference>
<gene>
    <name evidence="1" type="ORF">ACPOL_4284</name>
</gene>
<evidence type="ECO:0000313" key="1">
    <source>
        <dbReference type="EMBL" id="AXC13559.1"/>
    </source>
</evidence>
<dbReference type="Proteomes" id="UP000253606">
    <property type="component" value="Chromosome"/>
</dbReference>
<reference evidence="1 2" key="1">
    <citation type="journal article" date="2018" name="Front. Microbiol.">
        <title>Hydrolytic Capabilities as a Key to Environmental Success: Chitinolytic and Cellulolytic Acidobacteria From Acidic Sub-arctic Soils and Boreal Peatlands.</title>
        <authorList>
            <person name="Belova S.E."/>
            <person name="Ravin N.V."/>
            <person name="Pankratov T.A."/>
            <person name="Rakitin A.L."/>
            <person name="Ivanova A.A."/>
            <person name="Beletsky A.V."/>
            <person name="Mardanov A.V."/>
            <person name="Sinninghe Damste J.S."/>
            <person name="Dedysh S.N."/>
        </authorList>
    </citation>
    <scope>NUCLEOTIDE SEQUENCE [LARGE SCALE GENOMIC DNA]</scope>
    <source>
        <strain evidence="1 2">SBC82</strain>
    </source>
</reference>